<proteinExistence type="predicted"/>
<name>A0ABR1ARI8_POLSC</name>
<evidence type="ECO:0000259" key="2">
    <source>
        <dbReference type="PROSITE" id="PS50003"/>
    </source>
</evidence>
<feature type="coiled-coil region" evidence="1">
    <location>
        <begin position="265"/>
        <end position="337"/>
    </location>
</feature>
<dbReference type="Proteomes" id="UP001359485">
    <property type="component" value="Unassembled WGS sequence"/>
</dbReference>
<comment type="caution">
    <text evidence="3">The sequence shown here is derived from an EMBL/GenBank/DDBJ whole genome shotgun (WGS) entry which is preliminary data.</text>
</comment>
<organism evidence="3 4">
    <name type="scientific">Polyplax serrata</name>
    <name type="common">Common mouse louse</name>
    <dbReference type="NCBI Taxonomy" id="468196"/>
    <lineage>
        <taxon>Eukaryota</taxon>
        <taxon>Metazoa</taxon>
        <taxon>Ecdysozoa</taxon>
        <taxon>Arthropoda</taxon>
        <taxon>Hexapoda</taxon>
        <taxon>Insecta</taxon>
        <taxon>Pterygota</taxon>
        <taxon>Neoptera</taxon>
        <taxon>Paraneoptera</taxon>
        <taxon>Psocodea</taxon>
        <taxon>Troctomorpha</taxon>
        <taxon>Phthiraptera</taxon>
        <taxon>Anoplura</taxon>
        <taxon>Polyplacidae</taxon>
        <taxon>Polyplax</taxon>
    </lineage>
</organism>
<evidence type="ECO:0000256" key="1">
    <source>
        <dbReference type="SAM" id="Coils"/>
    </source>
</evidence>
<dbReference type="InterPro" id="IPR001849">
    <property type="entry name" value="PH_domain"/>
</dbReference>
<gene>
    <name evidence="3" type="ORF">RUM44_009030</name>
</gene>
<sequence>MQAPTDEEYEKWVRILAVELIRQTPLQNVRFLDILSIIRHKETSDGECLRRGRSAECVIQPQEKPWGTCPSPKFNASRKEYPGDLMKKPEIVGEIRKMKVCGQNSLPTVTEIQNKWETNWMRTQSMNNLASPVSDESGISSGDEIPAESSSFSISRNVDDFSFLSVRERKKFFESLNVADGQGLKWTSEPLPLSRSNSIGNLKISFWQDKNKLRKRKRTKSLHDLHKTPVREICQLFESRDAGVRKGETEVEAEPEEEVTSNAIVVLTERRLQRGERKLEKLRNQITEVEESIAAISADLKAVKWKNLTGQKGLDLHLALHRRLDDERCRLERLMEEATRIIKGNQRVILKLERSNEKSPRTV</sequence>
<keyword evidence="1" id="KW-0175">Coiled coil</keyword>
<dbReference type="PROSITE" id="PS50003">
    <property type="entry name" value="PH_DOMAIN"/>
    <property type="match status" value="1"/>
</dbReference>
<reference evidence="3 4" key="1">
    <citation type="submission" date="2023-09" db="EMBL/GenBank/DDBJ databases">
        <title>Genomes of two closely related lineages of the louse Polyplax serrata with different host specificities.</title>
        <authorList>
            <person name="Martinu J."/>
            <person name="Tarabai H."/>
            <person name="Stefka J."/>
            <person name="Hypsa V."/>
        </authorList>
    </citation>
    <scope>NUCLEOTIDE SEQUENCE [LARGE SCALE GENOMIC DNA]</scope>
    <source>
        <strain evidence="3">98ZLc_SE</strain>
    </source>
</reference>
<feature type="domain" description="PH" evidence="2">
    <location>
        <begin position="1"/>
        <end position="21"/>
    </location>
</feature>
<evidence type="ECO:0000313" key="3">
    <source>
        <dbReference type="EMBL" id="KAK6626557.1"/>
    </source>
</evidence>
<evidence type="ECO:0000313" key="4">
    <source>
        <dbReference type="Proteomes" id="UP001359485"/>
    </source>
</evidence>
<keyword evidence="4" id="KW-1185">Reference proteome</keyword>
<protein>
    <recommendedName>
        <fullName evidence="2">PH domain-containing protein</fullName>
    </recommendedName>
</protein>
<dbReference type="EMBL" id="JAWJWF010000045">
    <property type="protein sequence ID" value="KAK6626557.1"/>
    <property type="molecule type" value="Genomic_DNA"/>
</dbReference>
<accession>A0ABR1ARI8</accession>